<dbReference type="EMBL" id="AFCE01000140">
    <property type="protein sequence ID" value="EGL82747.1"/>
    <property type="molecule type" value="Genomic_DNA"/>
</dbReference>
<reference evidence="2 4" key="2">
    <citation type="journal article" date="2020" name="Extremophiles">
        <title>Genomic analysis of Caldalkalibacillus thermarum TA2.A1 reveals aerobic alkaliphilic metabolism and evolutionary hallmarks linking alkaliphilic bacteria and plant life.</title>
        <authorList>
            <person name="de Jong S.I."/>
            <person name="van den Broek M.A."/>
            <person name="Merkel A.Y."/>
            <person name="de la Torre Cortes P."/>
            <person name="Kalamorz F."/>
            <person name="Cook G.M."/>
            <person name="van Loosdrecht M.C.M."/>
            <person name="McMillan D.G.G."/>
        </authorList>
    </citation>
    <scope>NUCLEOTIDE SEQUENCE [LARGE SCALE GENOMIC DNA]</scope>
    <source>
        <strain evidence="2 4">TA2.A1</strain>
    </source>
</reference>
<reference evidence="1 3" key="1">
    <citation type="journal article" date="2011" name="J. Bacteriol.">
        <title>Draft genome sequence of the thermoalkaliphilic Caldalkalibacillus thermarum strain TA2.A1.</title>
        <authorList>
            <person name="Kalamorz F."/>
            <person name="Keis S."/>
            <person name="McMillan D.G."/>
            <person name="Olsson K."/>
            <person name="Stanton J.A."/>
            <person name="Stockwell P."/>
            <person name="Black M.A."/>
            <person name="Klingeman D.M."/>
            <person name="Land M.L."/>
            <person name="Han C.S."/>
            <person name="Martin S.L."/>
            <person name="Becher S.A."/>
            <person name="Peddie C.J."/>
            <person name="Morgan H.W."/>
            <person name="Matthies D."/>
            <person name="Preiss L."/>
            <person name="Meier T."/>
            <person name="Brown S.D."/>
            <person name="Cook G.M."/>
        </authorList>
    </citation>
    <scope>NUCLEOTIDE SEQUENCE [LARGE SCALE GENOMIC DNA]</scope>
    <source>
        <strain evidence="1 3">TA2.A1</strain>
    </source>
</reference>
<sequence>MKRKEQPPVVKAEDIEFSREMADRDDVEALKRAEAADKRAQQKK</sequence>
<evidence type="ECO:0000313" key="2">
    <source>
        <dbReference type="EMBL" id="QZT32555.1"/>
    </source>
</evidence>
<proteinExistence type="predicted"/>
<evidence type="ECO:0000313" key="1">
    <source>
        <dbReference type="EMBL" id="EGL82747.1"/>
    </source>
</evidence>
<dbReference type="EMBL" id="CP082237">
    <property type="protein sequence ID" value="QZT32555.1"/>
    <property type="molecule type" value="Genomic_DNA"/>
</dbReference>
<dbReference type="AlphaFoldDB" id="F5L7F5"/>
<dbReference type="Proteomes" id="UP000010716">
    <property type="component" value="Unassembled WGS sequence"/>
</dbReference>
<dbReference type="OrthoDB" id="2973490at2"/>
<dbReference type="Proteomes" id="UP000825179">
    <property type="component" value="Chromosome"/>
</dbReference>
<dbReference type="InterPro" id="IPR025435">
    <property type="entry name" value="YfhD-like"/>
</dbReference>
<accession>F5L7F5</accession>
<reference evidence="2" key="3">
    <citation type="submission" date="2021-08" db="EMBL/GenBank/DDBJ databases">
        <authorList>
            <person name="de Jong S."/>
            <person name="van den Broek M."/>
            <person name="Merkel A."/>
            <person name="de la Torre Cortes P."/>
            <person name="Kalamorz F."/>
            <person name="Cook G."/>
            <person name="van Loosdrecht M."/>
            <person name="McMillan D."/>
        </authorList>
    </citation>
    <scope>NUCLEOTIDE SEQUENCE</scope>
    <source>
        <strain evidence="2">TA2.A1</strain>
    </source>
</reference>
<gene>
    <name evidence="1" type="ORF">CathTA2_1755</name>
    <name evidence="2" type="ORF">HUR95_09060</name>
</gene>
<dbReference type="RefSeq" id="WP_007504854.1">
    <property type="nucleotide sequence ID" value="NZ_AFCE01000140.1"/>
</dbReference>
<evidence type="ECO:0000313" key="3">
    <source>
        <dbReference type="Proteomes" id="UP000010716"/>
    </source>
</evidence>
<organism evidence="1 3">
    <name type="scientific">Caldalkalibacillus thermarum (strain TA2.A1)</name>
    <dbReference type="NCBI Taxonomy" id="986075"/>
    <lineage>
        <taxon>Bacteria</taxon>
        <taxon>Bacillati</taxon>
        <taxon>Bacillota</taxon>
        <taxon>Bacilli</taxon>
        <taxon>Bacillales</taxon>
        <taxon>Bacillaceae</taxon>
        <taxon>Caldalkalibacillus</taxon>
    </lineage>
</organism>
<dbReference type="Pfam" id="PF14151">
    <property type="entry name" value="YfhD"/>
    <property type="match status" value="1"/>
</dbReference>
<evidence type="ECO:0000313" key="4">
    <source>
        <dbReference type="Proteomes" id="UP000825179"/>
    </source>
</evidence>
<keyword evidence="4" id="KW-1185">Reference proteome</keyword>
<name>F5L7F5_CALTT</name>
<protein>
    <submittedName>
        <fullName evidence="2">YfhD family protein</fullName>
    </submittedName>
</protein>
<dbReference type="KEGG" id="cthu:HUR95_09060"/>